<sequence length="140" mass="16168" precursor="true">MKQHVLNWLSFSFILLILFSCKKSENFIGLKTGKYQVEYTVRHPNGNVDYKEYTAFGPRMLVGKYAFDIKATDSTDFCFAQISYNQNKLSYLYLIGCSSTNLDLKITDYDYINDDLTIHYKANPYSDSTSGTVIFNLLEE</sequence>
<organism evidence="1 2">
    <name type="scientific">Fluviicola taffensis (strain DSM 16823 / NCIMB 13979 / RW262)</name>
    <dbReference type="NCBI Taxonomy" id="755732"/>
    <lineage>
        <taxon>Bacteria</taxon>
        <taxon>Pseudomonadati</taxon>
        <taxon>Bacteroidota</taxon>
        <taxon>Flavobacteriia</taxon>
        <taxon>Flavobacteriales</taxon>
        <taxon>Crocinitomicaceae</taxon>
        <taxon>Fluviicola</taxon>
    </lineage>
</organism>
<dbReference type="HOGENOM" id="CLU_1832211_0_0_10"/>
<reference evidence="2" key="2">
    <citation type="submission" date="2011-02" db="EMBL/GenBank/DDBJ databases">
        <title>The complete genome of Fluviicola taffensis DSM 16823.</title>
        <authorList>
            <consortium name="US DOE Joint Genome Institute (JGI-PGF)"/>
            <person name="Lucas S."/>
            <person name="Copeland A."/>
            <person name="Lapidus A."/>
            <person name="Bruce D."/>
            <person name="Goodwin L."/>
            <person name="Pitluck S."/>
            <person name="Kyrpides N."/>
            <person name="Mavromatis K."/>
            <person name="Ivanova N."/>
            <person name="Mikhailova N."/>
            <person name="Pagani I."/>
            <person name="Chertkov O."/>
            <person name="Detter J.C."/>
            <person name="Han C."/>
            <person name="Tapia R."/>
            <person name="Land M."/>
            <person name="Hauser L."/>
            <person name="Markowitz V."/>
            <person name="Cheng J.-F."/>
            <person name="Hugenholtz P."/>
            <person name="Woyke T."/>
            <person name="Wu D."/>
            <person name="Tindall B."/>
            <person name="Pomrenke H.G."/>
            <person name="Brambilla E."/>
            <person name="Klenk H.-P."/>
            <person name="Eisen J.A."/>
        </authorList>
    </citation>
    <scope>NUCLEOTIDE SEQUENCE [LARGE SCALE GENOMIC DNA]</scope>
    <source>
        <strain evidence="2">DSM 16823 / RW262 / RW262</strain>
    </source>
</reference>
<dbReference type="AlphaFoldDB" id="F2IIC7"/>
<dbReference type="EMBL" id="CP002542">
    <property type="protein sequence ID" value="AEA43836.1"/>
    <property type="molecule type" value="Genomic_DNA"/>
</dbReference>
<name>F2IIC7_FLUTR</name>
<dbReference type="PROSITE" id="PS51257">
    <property type="entry name" value="PROKAR_LIPOPROTEIN"/>
    <property type="match status" value="1"/>
</dbReference>
<keyword evidence="2" id="KW-1185">Reference proteome</keyword>
<reference evidence="1 2" key="1">
    <citation type="journal article" date="2011" name="Stand. Genomic Sci.">
        <title>Complete genome sequence of the gliding freshwater bacterium Fluviicola taffensis type strain (RW262).</title>
        <authorList>
            <person name="Woyke T."/>
            <person name="Chertkov O."/>
            <person name="Lapidus A."/>
            <person name="Nolan M."/>
            <person name="Lucas S."/>
            <person name="Del Rio T.G."/>
            <person name="Tice H."/>
            <person name="Cheng J.F."/>
            <person name="Tapia R."/>
            <person name="Han C."/>
            <person name="Goodwin L."/>
            <person name="Pitluck S."/>
            <person name="Liolios K."/>
            <person name="Pagani I."/>
            <person name="Ivanova N."/>
            <person name="Huntemann M."/>
            <person name="Mavromatis K."/>
            <person name="Mikhailova N."/>
            <person name="Pati A."/>
            <person name="Chen A."/>
            <person name="Palaniappan K."/>
            <person name="Land M."/>
            <person name="Hauser L."/>
            <person name="Brambilla E.M."/>
            <person name="Rohde M."/>
            <person name="Mwirichia R."/>
            <person name="Sikorski J."/>
            <person name="Tindall B.J."/>
            <person name="Goker M."/>
            <person name="Bristow J."/>
            <person name="Eisen J.A."/>
            <person name="Markowitz V."/>
            <person name="Hugenholtz P."/>
            <person name="Klenk H.P."/>
            <person name="Kyrpides N.C."/>
        </authorList>
    </citation>
    <scope>NUCLEOTIDE SEQUENCE [LARGE SCALE GENOMIC DNA]</scope>
    <source>
        <strain evidence="2">DSM 16823 / RW262 / RW262</strain>
    </source>
</reference>
<evidence type="ECO:0000313" key="1">
    <source>
        <dbReference type="EMBL" id="AEA43836.1"/>
    </source>
</evidence>
<evidence type="ECO:0008006" key="3">
    <source>
        <dbReference type="Google" id="ProtNLM"/>
    </source>
</evidence>
<dbReference type="STRING" id="755732.Fluta_1849"/>
<dbReference type="Proteomes" id="UP000007463">
    <property type="component" value="Chromosome"/>
</dbReference>
<dbReference type="RefSeq" id="WP_013686606.1">
    <property type="nucleotide sequence ID" value="NC_015321.1"/>
</dbReference>
<gene>
    <name evidence="1" type="ordered locus">Fluta_1849</name>
</gene>
<proteinExistence type="predicted"/>
<evidence type="ECO:0000313" key="2">
    <source>
        <dbReference type="Proteomes" id="UP000007463"/>
    </source>
</evidence>
<dbReference type="KEGG" id="fte:Fluta_1849"/>
<accession>F2IIC7</accession>
<protein>
    <recommendedName>
        <fullName evidence="3">Lipoprotein</fullName>
    </recommendedName>
</protein>